<reference evidence="2" key="2">
    <citation type="submission" date="2021-12" db="EMBL/GenBank/DDBJ databases">
        <title>Resequencing data analysis of finger millet.</title>
        <authorList>
            <person name="Hatakeyama M."/>
            <person name="Aluri S."/>
            <person name="Balachadran M.T."/>
            <person name="Sivarajan S.R."/>
            <person name="Poveda L."/>
            <person name="Shimizu-Inatsugi R."/>
            <person name="Schlapbach R."/>
            <person name="Sreeman S.M."/>
            <person name="Shimizu K.K."/>
        </authorList>
    </citation>
    <scope>NUCLEOTIDE SEQUENCE</scope>
</reference>
<evidence type="ECO:0008006" key="4">
    <source>
        <dbReference type="Google" id="ProtNLM"/>
    </source>
</evidence>
<proteinExistence type="predicted"/>
<name>A0AAV5C512_ELECO</name>
<dbReference type="EMBL" id="BQKI01000004">
    <property type="protein sequence ID" value="GJM93407.1"/>
    <property type="molecule type" value="Genomic_DNA"/>
</dbReference>
<feature type="signal peptide" evidence="1">
    <location>
        <begin position="1"/>
        <end position="22"/>
    </location>
</feature>
<feature type="chain" id="PRO_5043338281" description="Secreted protein" evidence="1">
    <location>
        <begin position="23"/>
        <end position="68"/>
    </location>
</feature>
<evidence type="ECO:0000313" key="3">
    <source>
        <dbReference type="Proteomes" id="UP001054889"/>
    </source>
</evidence>
<comment type="caution">
    <text evidence="2">The sequence shown here is derived from an EMBL/GenBank/DDBJ whole genome shotgun (WGS) entry which is preliminary data.</text>
</comment>
<keyword evidence="3" id="KW-1185">Reference proteome</keyword>
<protein>
    <recommendedName>
        <fullName evidence="4">Secreted protein</fullName>
    </recommendedName>
</protein>
<accession>A0AAV5C512</accession>
<sequence>MLLVVSLARINKSVLILGVCCACDVEPFFPCFLGSTPNMIRLLHYCHVHFMVIRSHNPSGILLCLSKQ</sequence>
<evidence type="ECO:0000256" key="1">
    <source>
        <dbReference type="SAM" id="SignalP"/>
    </source>
</evidence>
<dbReference type="AlphaFoldDB" id="A0AAV5C512"/>
<keyword evidence="1" id="KW-0732">Signal</keyword>
<organism evidence="2 3">
    <name type="scientific">Eleusine coracana subsp. coracana</name>
    <dbReference type="NCBI Taxonomy" id="191504"/>
    <lineage>
        <taxon>Eukaryota</taxon>
        <taxon>Viridiplantae</taxon>
        <taxon>Streptophyta</taxon>
        <taxon>Embryophyta</taxon>
        <taxon>Tracheophyta</taxon>
        <taxon>Spermatophyta</taxon>
        <taxon>Magnoliopsida</taxon>
        <taxon>Liliopsida</taxon>
        <taxon>Poales</taxon>
        <taxon>Poaceae</taxon>
        <taxon>PACMAD clade</taxon>
        <taxon>Chloridoideae</taxon>
        <taxon>Cynodonteae</taxon>
        <taxon>Eleusininae</taxon>
        <taxon>Eleusine</taxon>
    </lineage>
</organism>
<dbReference type="Proteomes" id="UP001054889">
    <property type="component" value="Unassembled WGS sequence"/>
</dbReference>
<evidence type="ECO:0000313" key="2">
    <source>
        <dbReference type="EMBL" id="GJM93407.1"/>
    </source>
</evidence>
<gene>
    <name evidence="2" type="primary">ga09960</name>
    <name evidence="2" type="ORF">PR202_ga09960</name>
</gene>
<reference evidence="2" key="1">
    <citation type="journal article" date="2018" name="DNA Res.">
        <title>Multiple hybrid de novo genome assembly of finger millet, an orphan allotetraploid crop.</title>
        <authorList>
            <person name="Hatakeyama M."/>
            <person name="Aluri S."/>
            <person name="Balachadran M.T."/>
            <person name="Sivarajan S.R."/>
            <person name="Patrignani A."/>
            <person name="Gruter S."/>
            <person name="Poveda L."/>
            <person name="Shimizu-Inatsugi R."/>
            <person name="Baeten J."/>
            <person name="Francoijs K.J."/>
            <person name="Nataraja K.N."/>
            <person name="Reddy Y.A.N."/>
            <person name="Phadnis S."/>
            <person name="Ravikumar R.L."/>
            <person name="Schlapbach R."/>
            <person name="Sreeman S.M."/>
            <person name="Shimizu K.K."/>
        </authorList>
    </citation>
    <scope>NUCLEOTIDE SEQUENCE</scope>
</reference>